<feature type="coiled-coil region" evidence="1">
    <location>
        <begin position="650"/>
        <end position="689"/>
    </location>
</feature>
<dbReference type="InterPro" id="IPR003615">
    <property type="entry name" value="HNH_nuc"/>
</dbReference>
<dbReference type="Gene3D" id="3.90.75.20">
    <property type="match status" value="1"/>
</dbReference>
<protein>
    <recommendedName>
        <fullName evidence="3">HNH nuclease domain-containing protein</fullName>
    </recommendedName>
</protein>
<dbReference type="AlphaFoldDB" id="A0A6C0EDP8"/>
<reference evidence="4" key="1">
    <citation type="journal article" date="2020" name="Nature">
        <title>Giant virus diversity and host interactions through global metagenomics.</title>
        <authorList>
            <person name="Schulz F."/>
            <person name="Roux S."/>
            <person name="Paez-Espino D."/>
            <person name="Jungbluth S."/>
            <person name="Walsh D.A."/>
            <person name="Denef V.J."/>
            <person name="McMahon K.D."/>
            <person name="Konstantinidis K.T."/>
            <person name="Eloe-Fadrosh E.A."/>
            <person name="Kyrpides N.C."/>
            <person name="Woyke T."/>
        </authorList>
    </citation>
    <scope>NUCLEOTIDE SEQUENCE</scope>
    <source>
        <strain evidence="4">GVMAG-M-3300023179-2</strain>
    </source>
</reference>
<proteinExistence type="predicted"/>
<evidence type="ECO:0000256" key="1">
    <source>
        <dbReference type="SAM" id="Coils"/>
    </source>
</evidence>
<keyword evidence="1" id="KW-0175">Coiled coil</keyword>
<dbReference type="InterPro" id="IPR044925">
    <property type="entry name" value="His-Me_finger_sf"/>
</dbReference>
<dbReference type="SUPFAM" id="SSF54060">
    <property type="entry name" value="His-Me finger endonucleases"/>
    <property type="match status" value="1"/>
</dbReference>
<accession>A0A6C0EDP8</accession>
<dbReference type="Pfam" id="PF13392">
    <property type="entry name" value="HNH_3"/>
    <property type="match status" value="1"/>
</dbReference>
<evidence type="ECO:0000259" key="3">
    <source>
        <dbReference type="Pfam" id="PF13392"/>
    </source>
</evidence>
<dbReference type="EMBL" id="MN739801">
    <property type="protein sequence ID" value="QHT26761.1"/>
    <property type="molecule type" value="Genomic_DNA"/>
</dbReference>
<evidence type="ECO:0000256" key="2">
    <source>
        <dbReference type="SAM" id="MobiDB-lite"/>
    </source>
</evidence>
<organism evidence="4">
    <name type="scientific">viral metagenome</name>
    <dbReference type="NCBI Taxonomy" id="1070528"/>
    <lineage>
        <taxon>unclassified sequences</taxon>
        <taxon>metagenomes</taxon>
        <taxon>organismal metagenomes</taxon>
    </lineage>
</organism>
<sequence length="689" mass="82146">MDIIKFKKNKCLLINKIKIDKEHALIILRLKNCKIENFTFNSGNNLWYYKSYKSIIKLFDLLNPNIKYSKIIFLNEDTDDYRQQNIKIEVPNKFSDMFPEPIKYTNNLQEEKLNILEYGTPLCIKEGRYAGEYRNMYWKVINDNNIIYYLIHIKDEIYTKISVDDLNKILSFKNQRPTFRLFQNGYIACTLTCEITNTQHINNSDDGNEIIEANKKQKVYYLHQVIMDVHDEDLTSYKRTVDHINRDKLDNRKENLRISSMSEQNANRDKAERRCDAIDLPDGINQSDLPKYIVYRKEILDKVTNKSREYFYICNHPKLKRWETTKSNKVDINEKLNLAIKKLNELNLLLDKNSDSEIETESISDEDSDNNTINNTNHEDDTLVLPNHISLVKFRDEDHFVYDNKQEEKRYNLKMIIKSDDYKKELKIFIDKINDKYPNLKIENNIIINESSHATASSSASSSNDVYQPIDDENIKLKLPTNFSFYKEKNKYYFQYAKTINKSRISKKITLNSNNIQEQFDKFVELLNQTYPELKLDDYTIPYIPSNFNLIENTQTLIIKPIMPKNFSITTINNIDYIQYCKKIDGNRFQYKIKINSYNLQEELNRFITDTLNTTYKLDLNKNDYQIINNNNWKTTNNLIDHDNPSEEQLKNREKTLRSLNKKKEELGIEEFNKQRNEYMRNYNQSKKD</sequence>
<feature type="compositionally biased region" description="Acidic residues" evidence="2">
    <location>
        <begin position="359"/>
        <end position="369"/>
    </location>
</feature>
<feature type="domain" description="HNH nuclease" evidence="3">
    <location>
        <begin position="241"/>
        <end position="265"/>
    </location>
</feature>
<name>A0A6C0EDP8_9ZZZZ</name>
<evidence type="ECO:0000313" key="4">
    <source>
        <dbReference type="EMBL" id="QHT26761.1"/>
    </source>
</evidence>
<feature type="region of interest" description="Disordered" evidence="2">
    <location>
        <begin position="359"/>
        <end position="379"/>
    </location>
</feature>